<feature type="transmembrane region" description="Helical" evidence="2">
    <location>
        <begin position="98"/>
        <end position="115"/>
    </location>
</feature>
<keyword evidence="5" id="KW-1185">Reference proteome</keyword>
<feature type="transmembrane region" description="Helical" evidence="2">
    <location>
        <begin position="175"/>
        <end position="202"/>
    </location>
</feature>
<keyword evidence="2" id="KW-0812">Transmembrane</keyword>
<feature type="domain" description="F5/8 type C" evidence="3">
    <location>
        <begin position="702"/>
        <end position="767"/>
    </location>
</feature>
<feature type="transmembrane region" description="Helical" evidence="2">
    <location>
        <begin position="276"/>
        <end position="301"/>
    </location>
</feature>
<evidence type="ECO:0000256" key="2">
    <source>
        <dbReference type="SAM" id="Phobius"/>
    </source>
</evidence>
<gene>
    <name evidence="4" type="ORF">KV203_18655</name>
</gene>
<evidence type="ECO:0000259" key="3">
    <source>
        <dbReference type="PROSITE" id="PS50022"/>
    </source>
</evidence>
<feature type="transmembrane region" description="Helical" evidence="2">
    <location>
        <begin position="313"/>
        <end position="331"/>
    </location>
</feature>
<sequence length="1439" mass="147894">MSTAVADATPLGRRWTLGTAVAASVLAFAQAPGLIVADTKYDLTQNPIGFLARAAHLWSSQAPMGQVQNQAYGYFFPHGSFFAAGQLLSVPAWITQRLWWALLLFAGFWGIIRLAEALGVGSRSSRVIAAVAFVLAPRVLTTLGSISSETLPMMAAPWVLLGVVRLTPRAAARSAVAVALMGAVNAVATAAAVLPALLWWVAQRPNRRWWRFTAWWLPALALATCWWVVPLLLLGRVSPPFLDYIESAGTTTQWTSLTEVLRGTDSWTPFVSPERIAGAVLVTQPAAVLATGLLAAAGMAGLAMRSMPARGRLVLILFVGLAGLTAGYVGGLGSPFAEPVRAFLDGAGAPLRNVHKLEPLIRIPLVLGLANLLARVPLPASVPRARWRSALAHPEREPLVALAGLVLAALVLATSLAWTGRLAPRGAYDEVPSYWQQTADWLADHARDTRALVVPGAPFGSQVWGLTRDEPLQALADTRWAVRDAIPLTPPGAIRAMDAVQRLIADGRPSAGLAPTLLGQGIGYLVLRNDLDPDTARSTRPILAQQAVEGSPGLVRVAEFGGPIGAGRTAGVVVDTDLRPDYPAVRIYRVEGAGPGTPAQVRAGGGAGDAGTGAYTVPLADVPVVAGGPEVVQRLATGPGPVLLAADAARAGLPPTPLIVTDTPVDRETDFGRVDNHSSAIRAPDDARRTLNSTADYAVPDTARVAAAWSGARVAVSSSAADATQLGGAAPGSAAAAAVDGDPATGWLSNGLETAVGQWLQLDLDAPVRGGLLELTTSPAAIGSPVRWIEVSTANGSTSARIDRPGDPVRVALPPGSSGWVRITAKGVQDGTGGSQFGIIELALQDYSGTRPADPAGAHRVPIVHRTVLPPVPAASAVRGWDLGQELPGRAGCVDGPDRVRCGVGLGLAAEEPGTFQRTLAVPAPTAVRAELTVRPRPGPELDALSAAPDQVIARAPGQVADPRGSAAAAVDGDPRTSWTAPADTVTDPGGGKPTLTLELPAPTPVTGLAITGSRGMLPAPPTAVSVNLGDGPQVRQLTGSEPITVHPRVTDRIELSLQSWTGVLDRTALGFAQPEAPGIAEVRVLGPAGAPVGVPADPVRTVTVDCADGPRLTVAGRSIRFSITASVAALRAAEPIAATECPDGPGDLPLAAGSADLSVVPGAAFSVDRLQLTAVPGPPVPARPGQLLVLPLSTNAGWVARDSADHELTSVVVNGWQQGWLLPDTAASGPVTIAFPADRWYRPAIFGGLVLLLPLLVAAGWAPATSRGRLPRSWHSRLAGCAGLVATATVVAGPVGAGLAVSFVALRLLRPGVAAAGAALAGFGTAIAAAGLSTGPWRAPGGYLGHAAWVQLPALIAVVAVGAAALPWDALPRAPRDRSRSRTARRTGSSTSAKLAAATGTVSTTVTTRTNPKLPENGSTPNTGNTIDSTTRCQRKTP</sequence>
<dbReference type="Pfam" id="PF11847">
    <property type="entry name" value="GT-C_AftD"/>
    <property type="match status" value="1"/>
</dbReference>
<dbReference type="InterPro" id="IPR021798">
    <property type="entry name" value="AftD_N"/>
</dbReference>
<dbReference type="RefSeq" id="WP_083530271.1">
    <property type="nucleotide sequence ID" value="NZ_CBCRUZ010000015.1"/>
</dbReference>
<feature type="transmembrane region" description="Helical" evidence="2">
    <location>
        <begin position="1284"/>
        <end position="1307"/>
    </location>
</feature>
<dbReference type="EMBL" id="CP079105">
    <property type="protein sequence ID" value="QXQ13776.1"/>
    <property type="molecule type" value="Genomic_DNA"/>
</dbReference>
<dbReference type="Gene3D" id="2.60.120.260">
    <property type="entry name" value="Galactose-binding domain-like"/>
    <property type="match status" value="1"/>
</dbReference>
<reference evidence="4" key="1">
    <citation type="submission" date="2021-07" db="EMBL/GenBank/DDBJ databases">
        <title>Candidatus Kaistella beijingensis sp. nov. isolated from a municipal wastewater treatment plant is involved in sludge foaming.</title>
        <authorList>
            <person name="Song Y."/>
            <person name="Liu S.-J."/>
        </authorList>
    </citation>
    <scope>NUCLEOTIDE SEQUENCE</scope>
    <source>
        <strain evidence="4">DSM 43998</strain>
    </source>
</reference>
<evidence type="ECO:0000313" key="5">
    <source>
        <dbReference type="Proteomes" id="UP000887023"/>
    </source>
</evidence>
<dbReference type="InterPro" id="IPR008979">
    <property type="entry name" value="Galactose-bd-like_sf"/>
</dbReference>
<name>A0ABX8S916_9ACTN</name>
<dbReference type="InterPro" id="IPR000421">
    <property type="entry name" value="FA58C"/>
</dbReference>
<protein>
    <submittedName>
        <fullName evidence="4">DUF3367 domain-containing protein</fullName>
    </submittedName>
</protein>
<organism evidence="4 5">
    <name type="scientific">Skermania pinensis</name>
    <dbReference type="NCBI Taxonomy" id="39122"/>
    <lineage>
        <taxon>Bacteria</taxon>
        <taxon>Bacillati</taxon>
        <taxon>Actinomycetota</taxon>
        <taxon>Actinomycetes</taxon>
        <taxon>Mycobacteriales</taxon>
        <taxon>Gordoniaceae</taxon>
        <taxon>Skermania</taxon>
    </lineage>
</organism>
<dbReference type="SUPFAM" id="SSF49785">
    <property type="entry name" value="Galactose-binding domain-like"/>
    <property type="match status" value="2"/>
</dbReference>
<feature type="transmembrane region" description="Helical" evidence="2">
    <location>
        <begin position="127"/>
        <end position="146"/>
    </location>
</feature>
<dbReference type="Proteomes" id="UP000887023">
    <property type="component" value="Chromosome"/>
</dbReference>
<feature type="compositionally biased region" description="Polar residues" evidence="1">
    <location>
        <begin position="1418"/>
        <end position="1433"/>
    </location>
</feature>
<keyword evidence="2" id="KW-0472">Membrane</keyword>
<feature type="transmembrane region" description="Helical" evidence="2">
    <location>
        <begin position="1241"/>
        <end position="1263"/>
    </location>
</feature>
<evidence type="ECO:0000256" key="1">
    <source>
        <dbReference type="SAM" id="MobiDB-lite"/>
    </source>
</evidence>
<feature type="transmembrane region" description="Helical" evidence="2">
    <location>
        <begin position="399"/>
        <end position="418"/>
    </location>
</feature>
<feature type="region of interest" description="Disordered" evidence="1">
    <location>
        <begin position="1374"/>
        <end position="1439"/>
    </location>
</feature>
<dbReference type="InterPro" id="IPR056997">
    <property type="entry name" value="CBM_AftD"/>
</dbReference>
<dbReference type="PROSITE" id="PS50022">
    <property type="entry name" value="FA58C_3"/>
    <property type="match status" value="1"/>
</dbReference>
<feature type="transmembrane region" description="Helical" evidence="2">
    <location>
        <begin position="360"/>
        <end position="378"/>
    </location>
</feature>
<accession>A0ABX8S916</accession>
<feature type="region of interest" description="Disordered" evidence="1">
    <location>
        <begin position="957"/>
        <end position="1004"/>
    </location>
</feature>
<keyword evidence="2" id="KW-1133">Transmembrane helix</keyword>
<feature type="transmembrane region" description="Helical" evidence="2">
    <location>
        <begin position="214"/>
        <end position="234"/>
    </location>
</feature>
<feature type="compositionally biased region" description="Low complexity" evidence="1">
    <location>
        <begin position="1387"/>
        <end position="1411"/>
    </location>
</feature>
<feature type="transmembrane region" description="Helical" evidence="2">
    <location>
        <begin position="1345"/>
        <end position="1369"/>
    </location>
</feature>
<feature type="compositionally biased region" description="Low complexity" evidence="1">
    <location>
        <begin position="994"/>
        <end position="1004"/>
    </location>
</feature>
<proteinExistence type="predicted"/>
<feature type="transmembrane region" description="Helical" evidence="2">
    <location>
        <begin position="1313"/>
        <end position="1333"/>
    </location>
</feature>
<dbReference type="Pfam" id="PF24607">
    <property type="entry name" value="CBM_AftD"/>
    <property type="match status" value="1"/>
</dbReference>
<evidence type="ECO:0000313" key="4">
    <source>
        <dbReference type="EMBL" id="QXQ13776.1"/>
    </source>
</evidence>